<proteinExistence type="predicted"/>
<feature type="transmembrane region" description="Helical" evidence="2">
    <location>
        <begin position="264"/>
        <end position="296"/>
    </location>
</feature>
<keyword evidence="4" id="KW-1185">Reference proteome</keyword>
<feature type="region of interest" description="Disordered" evidence="1">
    <location>
        <begin position="583"/>
        <end position="622"/>
    </location>
</feature>
<evidence type="ECO:0000256" key="2">
    <source>
        <dbReference type="SAM" id="Phobius"/>
    </source>
</evidence>
<evidence type="ECO:0000313" key="3">
    <source>
        <dbReference type="EMBL" id="OSX72515.1"/>
    </source>
</evidence>
<sequence>MTLSRSEETGNDGGSAANIGMDCGCGDASADASLVEASCGDAPLPDVARGDVPAEDGALMDVPRGDVSAVGEALMDVLRGSDTFCDAPPVDFLGDPGGAMTSRRMWMTRLSETSRVAGRGEGGAAAPATTGSAGGGSPRARASSAATMDCTRVDGDSYPGADAERGAARAGAGAGAGGAAVAGRLLGAADDASLTPLHVAEGVPPTSPVASASGRMRSGRSDTGDDAAVAGTKPYRMAASWRATGAGRTVGFKRRRRRFGMPDVDAAAGGAAAVAVAVAVVGIISAAAAAAAVLAFSVAVLPTAGTPPPVVATVGNDGGAGDRGAPAKQRYSSTLRLRCTRVATPDVVGERARTATRRRGEAGGMVRWMAASIVCTTTGTDAGTAGGTTHASRDCSSDSASGDDGLSGMFTHVLSPDGGGDVAAGGGGSRGEVAAGGGGSRGEVATGGGGGRGDVATGGDRGGLPVASLPLLPPSTSAPSKRGASPTRPTAGGRAWAEGIVSAASRGGQKRSDGDATGASGEAVVDEEVSCAGGGAAVVPAASSASEGAGATGGAAAAAAAGDVSGANTGVAATGVDASAAAAPSAPSVCGDGPTPTSGDSSDAAAAGAASPPETATACPSTPTPGAVCGCASAAGASDAVAAAATATGVGLTDAAGGPPGPTTPMASTGGGRGDGASAGDGGAATAAATVVCDAAGAAAAAAAPAGGGAAAINAGAAASGAAAIRGDPPAAAAAARRAPPVGTLPPPRPHHPQHARARAPPAPRRYGRGGGNERGGARDGDRRDRRLGAPPRRVVAPVVAHGRPHAARVRQRPRRRPRACRRCAAASPAAASPAARHERACGGKQGRRQPRPLPPGDDRRPVQLRPSIDARMEMWREERPPMGLRPPSAVGAVPPPPLPPDSPPRERAASSGSGANTRASPRPKRSVSTCVDTRRDRAVRLPAAATGDGGGGGGSGGGGATAAAAAATAGAAAAGASTLSATPSPPPRHRWCRRTDDAVAAGAMRSDADVRWGGRWEPPIRERIRGSHAAPRQKERVEACAAPPACVAHRVRVKAARGTRSVGGGSRRPEGDAPRAGQRWRYRTPRPPPLTRRPADRTRTRRRRPWVGTLDGGKTGVPAAAPLGHAPRLQPSERGTTVQWIFWATSSHARGSQTSQERGGPVRRAHVWGSDDAGGLFQSEQANPAGVVERRPRCITRMRSGLSQSRYVGGRLRRAGVKQWGLANCDMRAHTVNRGYVSV</sequence>
<reference evidence="3 4" key="1">
    <citation type="submission" date="2017-03" db="EMBL/GenBank/DDBJ databases">
        <title>WGS assembly of Porphyra umbilicalis.</title>
        <authorList>
            <person name="Brawley S.H."/>
            <person name="Blouin N.A."/>
            <person name="Ficko-Blean E."/>
            <person name="Wheeler G.L."/>
            <person name="Lohr M."/>
            <person name="Goodson H.V."/>
            <person name="Jenkins J.W."/>
            <person name="Blaby-Haas C.E."/>
            <person name="Helliwell K.E."/>
            <person name="Chan C."/>
            <person name="Marriage T."/>
            <person name="Bhattacharya D."/>
            <person name="Klein A.S."/>
            <person name="Badis Y."/>
            <person name="Brodie J."/>
            <person name="Cao Y."/>
            <person name="Collen J."/>
            <person name="Dittami S.M."/>
            <person name="Gachon C.M."/>
            <person name="Green B.R."/>
            <person name="Karpowicz S."/>
            <person name="Kim J.W."/>
            <person name="Kudahl U."/>
            <person name="Lin S."/>
            <person name="Michel G."/>
            <person name="Mittag M."/>
            <person name="Olson B.J."/>
            <person name="Pangilinan J."/>
            <person name="Peng Y."/>
            <person name="Qiu H."/>
            <person name="Shu S."/>
            <person name="Singer J.T."/>
            <person name="Smith A.G."/>
            <person name="Sprecher B.N."/>
            <person name="Wagner V."/>
            <person name="Wang W."/>
            <person name="Wang Z.-Y."/>
            <person name="Yan J."/>
            <person name="Yarish C."/>
            <person name="Zoeuner-Riek S."/>
            <person name="Zhuang Y."/>
            <person name="Zou Y."/>
            <person name="Lindquist E.A."/>
            <person name="Grimwood J."/>
            <person name="Barry K."/>
            <person name="Rokhsar D.S."/>
            <person name="Schmutz J."/>
            <person name="Stiller J.W."/>
            <person name="Grossman A.R."/>
            <person name="Prochnik S.E."/>
        </authorList>
    </citation>
    <scope>NUCLEOTIDE SEQUENCE [LARGE SCALE GENOMIC DNA]</scope>
    <source>
        <strain evidence="3">4086291</strain>
    </source>
</reference>
<organism evidence="3 4">
    <name type="scientific">Porphyra umbilicalis</name>
    <name type="common">Purple laver</name>
    <name type="synonym">Red alga</name>
    <dbReference type="NCBI Taxonomy" id="2786"/>
    <lineage>
        <taxon>Eukaryota</taxon>
        <taxon>Rhodophyta</taxon>
        <taxon>Bangiophyceae</taxon>
        <taxon>Bangiales</taxon>
        <taxon>Bangiaceae</taxon>
        <taxon>Porphyra</taxon>
    </lineage>
</organism>
<feature type="compositionally biased region" description="Low complexity" evidence="1">
    <location>
        <begin position="823"/>
        <end position="835"/>
    </location>
</feature>
<feature type="region of interest" description="Disordered" evidence="1">
    <location>
        <begin position="1058"/>
        <end position="1132"/>
    </location>
</feature>
<feature type="compositionally biased region" description="Low complexity" evidence="1">
    <location>
        <begin position="962"/>
        <end position="983"/>
    </location>
</feature>
<feature type="compositionally biased region" description="Gly residues" evidence="1">
    <location>
        <begin position="669"/>
        <end position="683"/>
    </location>
</feature>
<feature type="compositionally biased region" description="Gly residues" evidence="1">
    <location>
        <begin position="417"/>
        <end position="453"/>
    </location>
</feature>
<evidence type="ECO:0000256" key="1">
    <source>
        <dbReference type="SAM" id="MobiDB-lite"/>
    </source>
</evidence>
<feature type="compositionally biased region" description="Low complexity" evidence="1">
    <location>
        <begin position="454"/>
        <end position="480"/>
    </location>
</feature>
<gene>
    <name evidence="3" type="ORF">BU14_0427s0005</name>
</gene>
<feature type="compositionally biased region" description="Low complexity" evidence="1">
    <location>
        <begin position="380"/>
        <end position="389"/>
    </location>
</feature>
<feature type="compositionally biased region" description="Low complexity" evidence="1">
    <location>
        <begin position="789"/>
        <end position="802"/>
    </location>
</feature>
<feature type="region of interest" description="Disordered" evidence="1">
    <location>
        <begin position="198"/>
        <end position="228"/>
    </location>
</feature>
<feature type="compositionally biased region" description="Basic residues" evidence="1">
    <location>
        <begin position="749"/>
        <end position="758"/>
    </location>
</feature>
<feature type="region of interest" description="Disordered" evidence="1">
    <location>
        <begin position="380"/>
        <end position="494"/>
    </location>
</feature>
<feature type="region of interest" description="Disordered" evidence="1">
    <location>
        <begin position="503"/>
        <end position="522"/>
    </location>
</feature>
<feature type="compositionally biased region" description="Low complexity" evidence="1">
    <location>
        <begin position="138"/>
        <end position="147"/>
    </location>
</feature>
<feature type="compositionally biased region" description="Basic and acidic residues" evidence="1">
    <location>
        <begin position="869"/>
        <end position="881"/>
    </location>
</feature>
<feature type="compositionally biased region" description="Pro residues" evidence="1">
    <location>
        <begin position="894"/>
        <end position="903"/>
    </location>
</feature>
<keyword evidence="2" id="KW-0812">Transmembrane</keyword>
<accession>A0A1X6NVC7</accession>
<feature type="region of interest" description="Disordered" evidence="1">
    <location>
        <begin position="730"/>
        <end position="993"/>
    </location>
</feature>
<feature type="compositionally biased region" description="Low complexity" evidence="1">
    <location>
        <begin position="595"/>
        <end position="618"/>
    </location>
</feature>
<feature type="compositionally biased region" description="Basic residues" evidence="1">
    <location>
        <begin position="803"/>
        <end position="822"/>
    </location>
</feature>
<feature type="region of interest" description="Disordered" evidence="1">
    <location>
        <begin position="652"/>
        <end position="683"/>
    </location>
</feature>
<dbReference type="EMBL" id="KV919055">
    <property type="protein sequence ID" value="OSX72515.1"/>
    <property type="molecule type" value="Genomic_DNA"/>
</dbReference>
<protein>
    <submittedName>
        <fullName evidence="3">Uncharacterized protein</fullName>
    </submittedName>
</protein>
<feature type="compositionally biased region" description="Low complexity" evidence="1">
    <location>
        <begin position="397"/>
        <end position="408"/>
    </location>
</feature>
<feature type="compositionally biased region" description="Gly residues" evidence="1">
    <location>
        <begin position="948"/>
        <end position="961"/>
    </location>
</feature>
<feature type="compositionally biased region" description="Polar residues" evidence="1">
    <location>
        <begin position="911"/>
        <end position="920"/>
    </location>
</feature>
<dbReference type="Proteomes" id="UP000218209">
    <property type="component" value="Unassembled WGS sequence"/>
</dbReference>
<dbReference type="AlphaFoldDB" id="A0A1X6NVC7"/>
<keyword evidence="2" id="KW-0472">Membrane</keyword>
<name>A0A1X6NVC7_PORUM</name>
<keyword evidence="2" id="KW-1133">Transmembrane helix</keyword>
<feature type="compositionally biased region" description="Basic and acidic residues" evidence="1">
    <location>
        <begin position="776"/>
        <end position="788"/>
    </location>
</feature>
<feature type="region of interest" description="Disordered" evidence="1">
    <location>
        <begin position="116"/>
        <end position="147"/>
    </location>
</feature>
<feature type="compositionally biased region" description="Low complexity" evidence="1">
    <location>
        <begin position="730"/>
        <end position="742"/>
    </location>
</feature>
<evidence type="ECO:0000313" key="4">
    <source>
        <dbReference type="Proteomes" id="UP000218209"/>
    </source>
</evidence>